<protein>
    <submittedName>
        <fullName evidence="1">Uncharacterized protein</fullName>
    </submittedName>
</protein>
<reference evidence="1 2" key="1">
    <citation type="journal article" date="2021" name="Commun. Biol.">
        <title>The genome of Shorea leprosula (Dipterocarpaceae) highlights the ecological relevance of drought in aseasonal tropical rainforests.</title>
        <authorList>
            <person name="Ng K.K.S."/>
            <person name="Kobayashi M.J."/>
            <person name="Fawcett J.A."/>
            <person name="Hatakeyama M."/>
            <person name="Paape T."/>
            <person name="Ng C.H."/>
            <person name="Ang C.C."/>
            <person name="Tnah L.H."/>
            <person name="Lee C.T."/>
            <person name="Nishiyama T."/>
            <person name="Sese J."/>
            <person name="O'Brien M.J."/>
            <person name="Copetti D."/>
            <person name="Mohd Noor M.I."/>
            <person name="Ong R.C."/>
            <person name="Putra M."/>
            <person name="Sireger I.Z."/>
            <person name="Indrioko S."/>
            <person name="Kosugi Y."/>
            <person name="Izuno A."/>
            <person name="Isagi Y."/>
            <person name="Lee S.L."/>
            <person name="Shimizu K.K."/>
        </authorList>
    </citation>
    <scope>NUCLEOTIDE SEQUENCE [LARGE SCALE GENOMIC DNA]</scope>
    <source>
        <strain evidence="1">214</strain>
    </source>
</reference>
<dbReference type="EMBL" id="BPVZ01000007">
    <property type="protein sequence ID" value="GKU93615.1"/>
    <property type="molecule type" value="Genomic_DNA"/>
</dbReference>
<gene>
    <name evidence="1" type="ORF">SLEP1_g7192</name>
</gene>
<comment type="caution">
    <text evidence="1">The sequence shown here is derived from an EMBL/GenBank/DDBJ whole genome shotgun (WGS) entry which is preliminary data.</text>
</comment>
<accession>A0AAV5I3E9</accession>
<dbReference type="Proteomes" id="UP001054252">
    <property type="component" value="Unassembled WGS sequence"/>
</dbReference>
<keyword evidence="2" id="KW-1185">Reference proteome</keyword>
<proteinExistence type="predicted"/>
<organism evidence="1 2">
    <name type="scientific">Rubroshorea leprosula</name>
    <dbReference type="NCBI Taxonomy" id="152421"/>
    <lineage>
        <taxon>Eukaryota</taxon>
        <taxon>Viridiplantae</taxon>
        <taxon>Streptophyta</taxon>
        <taxon>Embryophyta</taxon>
        <taxon>Tracheophyta</taxon>
        <taxon>Spermatophyta</taxon>
        <taxon>Magnoliopsida</taxon>
        <taxon>eudicotyledons</taxon>
        <taxon>Gunneridae</taxon>
        <taxon>Pentapetalae</taxon>
        <taxon>rosids</taxon>
        <taxon>malvids</taxon>
        <taxon>Malvales</taxon>
        <taxon>Dipterocarpaceae</taxon>
        <taxon>Rubroshorea</taxon>
    </lineage>
</organism>
<evidence type="ECO:0000313" key="2">
    <source>
        <dbReference type="Proteomes" id="UP001054252"/>
    </source>
</evidence>
<evidence type="ECO:0000313" key="1">
    <source>
        <dbReference type="EMBL" id="GKU93615.1"/>
    </source>
</evidence>
<dbReference type="AlphaFoldDB" id="A0AAV5I3E9"/>
<name>A0AAV5I3E9_9ROSI</name>
<sequence>MVSIAATGGDVDGYVSVSEVQLGFFCAYDLRGPDRCRFCLRRPIFGFLGGEGEIS</sequence>